<dbReference type="PANTHER" id="PTHR31859:SF1">
    <property type="entry name" value="TETRATRICOPEPTIDE REPEAT PROTEIN 39C"/>
    <property type="match status" value="1"/>
</dbReference>
<dbReference type="GeneID" id="8297831"/>
<dbReference type="Pfam" id="PF10300">
    <property type="entry name" value="Iml2-TPR_39"/>
    <property type="match status" value="1"/>
</dbReference>
<evidence type="ECO:0008006" key="5">
    <source>
        <dbReference type="Google" id="ProtNLM"/>
    </source>
</evidence>
<feature type="compositionally biased region" description="Polar residues" evidence="2">
    <location>
        <begin position="357"/>
        <end position="380"/>
    </location>
</feature>
<dbReference type="VEuPathDB" id="FungiDB:CTRG_03697"/>
<feature type="compositionally biased region" description="Acidic residues" evidence="2">
    <location>
        <begin position="319"/>
        <end position="346"/>
    </location>
</feature>
<dbReference type="PANTHER" id="PTHR31859">
    <property type="entry name" value="TETRATRICOPEPTIDE REPEAT PROTEIN 39 FAMILY MEMBER"/>
    <property type="match status" value="1"/>
</dbReference>
<comment type="similarity">
    <text evidence="1">Belongs to the IML2 family.</text>
</comment>
<evidence type="ECO:0000313" key="4">
    <source>
        <dbReference type="Proteomes" id="UP000002037"/>
    </source>
</evidence>
<organism evidence="3 4">
    <name type="scientific">Candida tropicalis (strain ATCC MYA-3404 / T1)</name>
    <name type="common">Yeast</name>
    <dbReference type="NCBI Taxonomy" id="294747"/>
    <lineage>
        <taxon>Eukaryota</taxon>
        <taxon>Fungi</taxon>
        <taxon>Dikarya</taxon>
        <taxon>Ascomycota</taxon>
        <taxon>Saccharomycotina</taxon>
        <taxon>Pichiomycetes</taxon>
        <taxon>Debaryomycetaceae</taxon>
        <taxon>Candida/Lodderomyces clade</taxon>
        <taxon>Candida</taxon>
    </lineage>
</organism>
<feature type="compositionally biased region" description="Polar residues" evidence="2">
    <location>
        <begin position="297"/>
        <end position="309"/>
    </location>
</feature>
<dbReference type="OrthoDB" id="2154985at2759"/>
<dbReference type="GO" id="GO:0005741">
    <property type="term" value="C:mitochondrial outer membrane"/>
    <property type="evidence" value="ECO:0007669"/>
    <property type="project" value="TreeGrafter"/>
</dbReference>
<accession>C5MCA5</accession>
<dbReference type="GO" id="GO:0005829">
    <property type="term" value="C:cytosol"/>
    <property type="evidence" value="ECO:0007669"/>
    <property type="project" value="TreeGrafter"/>
</dbReference>
<dbReference type="InterPro" id="IPR011990">
    <property type="entry name" value="TPR-like_helical_dom_sf"/>
</dbReference>
<gene>
    <name evidence="3" type="ORF">CTRG_03697</name>
</gene>
<protein>
    <recommendedName>
        <fullName evidence="5">Inclusion body clearance protein IML2</fullName>
    </recommendedName>
</protein>
<dbReference type="RefSeq" id="XP_002549400.1">
    <property type="nucleotide sequence ID" value="XM_002549354.1"/>
</dbReference>
<proteinExistence type="inferred from homology"/>
<reference evidence="3 4" key="1">
    <citation type="journal article" date="2009" name="Nature">
        <title>Evolution of pathogenicity and sexual reproduction in eight Candida genomes.</title>
        <authorList>
            <person name="Butler G."/>
            <person name="Rasmussen M.D."/>
            <person name="Lin M.F."/>
            <person name="Santos M.A."/>
            <person name="Sakthikumar S."/>
            <person name="Munro C.A."/>
            <person name="Rheinbay E."/>
            <person name="Grabherr M."/>
            <person name="Forche A."/>
            <person name="Reedy J.L."/>
            <person name="Agrafioti I."/>
            <person name="Arnaud M.B."/>
            <person name="Bates S."/>
            <person name="Brown A.J."/>
            <person name="Brunke S."/>
            <person name="Costanzo M.C."/>
            <person name="Fitzpatrick D.A."/>
            <person name="de Groot P.W."/>
            <person name="Harris D."/>
            <person name="Hoyer L.L."/>
            <person name="Hube B."/>
            <person name="Klis F.M."/>
            <person name="Kodira C."/>
            <person name="Lennard N."/>
            <person name="Logue M.E."/>
            <person name="Martin R."/>
            <person name="Neiman A.M."/>
            <person name="Nikolaou E."/>
            <person name="Quail M.A."/>
            <person name="Quinn J."/>
            <person name="Santos M.C."/>
            <person name="Schmitzberger F.F."/>
            <person name="Sherlock G."/>
            <person name="Shah P."/>
            <person name="Silverstein K.A."/>
            <person name="Skrzypek M.S."/>
            <person name="Soll D."/>
            <person name="Staggs R."/>
            <person name="Stansfield I."/>
            <person name="Stumpf M.P."/>
            <person name="Sudbery P.E."/>
            <person name="Srikantha T."/>
            <person name="Zeng Q."/>
            <person name="Berman J."/>
            <person name="Berriman M."/>
            <person name="Heitman J."/>
            <person name="Gow N.A."/>
            <person name="Lorenz M.C."/>
            <person name="Birren B.W."/>
            <person name="Kellis M."/>
            <person name="Cuomo C.A."/>
        </authorList>
    </citation>
    <scope>NUCLEOTIDE SEQUENCE [LARGE SCALE GENOMIC DNA]</scope>
    <source>
        <strain evidence="4">ATCC MYA-3404 / T1</strain>
    </source>
</reference>
<dbReference type="InterPro" id="IPR019412">
    <property type="entry name" value="IML2/TPR_39"/>
</dbReference>
<dbReference type="GO" id="GO:0005634">
    <property type="term" value="C:nucleus"/>
    <property type="evidence" value="ECO:0007669"/>
    <property type="project" value="TreeGrafter"/>
</dbReference>
<sequence>MFKGLRKKASILSISSITSTQSTSSNGSNADGSYDKILAQVYDFEVALKAMDYLLDDRTKQGTDLLQDEANKNKDSTQPHAIFPLALGVMEFIEATLGFEPEVMAKAHKTLSEAENASLNNSKYNVRYRLATSLIYPPGTEFEVTYAESTLLNALLMLLTENNGMVESVKALYKLRRAYQTLDAVYRKIKESEPTFNKNLAKLKKEAAAAAAVPSLNNGTSKSGNTIFLNNQSISTVDLPGYSSQSSSSASLPQDIALMKNLEKVYNMRKARIEGASLGNNVDPEKVNLFGDSNSSLTLAKQNNNTNIPKDSIETPREVDEENESDDEREDEEDDDFCDASEDFEDSQDHTLPPPATDSSAQSVLSSIETTPSGSQNASDNHLHVSTVDEYIHSGVQLCFGILQVVLSLIPPAIGKVLSIVGFKGDREIGLKLLWRTAITCRNIHGELALLFLLVFYDGPVQFVDTGFQLPNSNSAKSIITLDNKATVSDSELDKILDSPELYTSQLLRRARRMFPHNALWILQEGRMLAAEGKLAEASKTMQDFTDDPATKIQMQQAEALLIFDRSMIYIFQHEYDKAAKDLIYLIEINSWSKAVYLFMAASCYLEKYRMIKMGVIQVDDKAKEMAKYSALFDKYLDLSLSYVPGVGRNAVGKKGGIGGSNKQMPFDKFLLRKNKHLEAAKKQYPNLPNVDLVGTSLIHELVYFWNGYNRMTRQHLEVALKMLGYSGAPNSDNSANTKENSYALIEETDDEAMIRHFLQSIAMRQLGHVEDGLKLLNNHVISKYVINDSLHQFRFNKLTYSPYLYPTALYEKTMFTWLLGTGPSSKIDPRQAAQESRSWLKRAEIVGEGDYELSNRTGMRIKAAGDRLDQLANL</sequence>
<evidence type="ECO:0000256" key="1">
    <source>
        <dbReference type="ARBA" id="ARBA00010925"/>
    </source>
</evidence>
<dbReference type="AlphaFoldDB" id="C5MCA5"/>
<name>C5MCA5_CANTT</name>
<dbReference type="EMBL" id="GG692398">
    <property type="protein sequence ID" value="EER33272.1"/>
    <property type="molecule type" value="Genomic_DNA"/>
</dbReference>
<dbReference type="KEGG" id="ctp:CTRG_03697"/>
<dbReference type="HOGENOM" id="CLU_014926_0_0_1"/>
<evidence type="ECO:0000256" key="2">
    <source>
        <dbReference type="SAM" id="MobiDB-lite"/>
    </source>
</evidence>
<dbReference type="SUPFAM" id="SSF48452">
    <property type="entry name" value="TPR-like"/>
    <property type="match status" value="1"/>
</dbReference>
<dbReference type="eggNOG" id="KOG3783">
    <property type="taxonomic scope" value="Eukaryota"/>
</dbReference>
<evidence type="ECO:0000313" key="3">
    <source>
        <dbReference type="EMBL" id="EER33272.1"/>
    </source>
</evidence>
<keyword evidence="4" id="KW-1185">Reference proteome</keyword>
<dbReference type="Proteomes" id="UP000002037">
    <property type="component" value="Unassembled WGS sequence"/>
</dbReference>
<feature type="region of interest" description="Disordered" evidence="2">
    <location>
        <begin position="297"/>
        <end position="381"/>
    </location>
</feature>